<name>A0A644X113_9ZZZZ</name>
<dbReference type="EMBL" id="VSSQ01001384">
    <property type="protein sequence ID" value="MPM07864.1"/>
    <property type="molecule type" value="Genomic_DNA"/>
</dbReference>
<organism evidence="1">
    <name type="scientific">bioreactor metagenome</name>
    <dbReference type="NCBI Taxonomy" id="1076179"/>
    <lineage>
        <taxon>unclassified sequences</taxon>
        <taxon>metagenomes</taxon>
        <taxon>ecological metagenomes</taxon>
    </lineage>
</organism>
<protein>
    <submittedName>
        <fullName evidence="1">Uncharacterized protein</fullName>
    </submittedName>
</protein>
<dbReference type="AlphaFoldDB" id="A0A644X113"/>
<reference evidence="1" key="1">
    <citation type="submission" date="2019-08" db="EMBL/GenBank/DDBJ databases">
        <authorList>
            <person name="Kucharzyk K."/>
            <person name="Murdoch R.W."/>
            <person name="Higgins S."/>
            <person name="Loffler F."/>
        </authorList>
    </citation>
    <scope>NUCLEOTIDE SEQUENCE</scope>
</reference>
<sequence>MIKSFAQEKTDNSYISDILDGKAISVPEYFDYTQNQSQGDFYCNVLTIFRQKIIEKIELNELDSVLFYTKPQFAVFSKNNEADSIYVLTLREREFIDYLNRNYSPVLSRIVNREPVEGFSNLNEIRKSKDYFRKSYYAEILNDSLSEKLCSAIIRSKEAIIKNIEESGLDAYKKDFLILLLEYKIYQTDMCNECFEKSCLSLCDKYLSAYSKNEFTDYINETIAVRYKKGNWGYGFCLSSGLIIPTKSLSGYFTPVIPISMTMELNYKRFYLSYFNLDFGFRNTIKKSFEYNNVLWLKNDKLWFNDGHCAFGYNVVMNHQLNVIQNVGFIGMGFFPHSKSDSLYYKDAGLIGNETGFMTFGVIVDYKFGYRSCSKVSYFKNRIKEENFGYIRFGVNYLNPRLGDVVDGMNGNLIFFNLGIGTYVHTTKKIRQKIQP</sequence>
<accession>A0A644X113</accession>
<comment type="caution">
    <text evidence="1">The sequence shown here is derived from an EMBL/GenBank/DDBJ whole genome shotgun (WGS) entry which is preliminary data.</text>
</comment>
<proteinExistence type="predicted"/>
<evidence type="ECO:0000313" key="1">
    <source>
        <dbReference type="EMBL" id="MPM07864.1"/>
    </source>
</evidence>
<gene>
    <name evidence="1" type="ORF">SDC9_54173</name>
</gene>